<dbReference type="EMBL" id="JADOER010000012">
    <property type="protein sequence ID" value="MBT9313268.1"/>
    <property type="molecule type" value="Genomic_DNA"/>
</dbReference>
<evidence type="ECO:0000313" key="1">
    <source>
        <dbReference type="EMBL" id="MBT9313268.1"/>
    </source>
</evidence>
<comment type="caution">
    <text evidence="1">The sequence shown here is derived from an EMBL/GenBank/DDBJ whole genome shotgun (WGS) entry which is preliminary data.</text>
</comment>
<reference evidence="1 2" key="1">
    <citation type="journal article" date="2021" name="Mar. Drugs">
        <title>Genome Reduction and Secondary Metabolism of the Marine Sponge-Associated Cyanobacterium Leptothoe.</title>
        <authorList>
            <person name="Konstantinou D."/>
            <person name="Popin R.V."/>
            <person name="Fewer D.P."/>
            <person name="Sivonen K."/>
            <person name="Gkelis S."/>
        </authorList>
    </citation>
    <scope>NUCLEOTIDE SEQUENCE [LARGE SCALE GENOMIC DNA]</scope>
    <source>
        <strain evidence="1 2">TAU-MAC 1615</strain>
    </source>
</reference>
<proteinExistence type="predicted"/>
<evidence type="ECO:0000313" key="2">
    <source>
        <dbReference type="Proteomes" id="UP001196661"/>
    </source>
</evidence>
<dbReference type="Proteomes" id="UP001196661">
    <property type="component" value="Unassembled WGS sequence"/>
</dbReference>
<keyword evidence="2" id="KW-1185">Reference proteome</keyword>
<protein>
    <submittedName>
        <fullName evidence="1">Uncharacterized protein</fullName>
    </submittedName>
</protein>
<organism evidence="1 2">
    <name type="scientific">Leptothoe kymatousa TAU-MAC 1615</name>
    <dbReference type="NCBI Taxonomy" id="2364775"/>
    <lineage>
        <taxon>Bacteria</taxon>
        <taxon>Bacillati</taxon>
        <taxon>Cyanobacteriota</taxon>
        <taxon>Cyanophyceae</taxon>
        <taxon>Nodosilineales</taxon>
        <taxon>Cymatolegaceae</taxon>
        <taxon>Leptothoe</taxon>
        <taxon>Leptothoe kymatousa</taxon>
    </lineage>
</organism>
<gene>
    <name evidence="1" type="ORF">IXB28_13715</name>
</gene>
<sequence>MAAGNIVTMNDQIQPSNVEEWFPRDIQNKYIEHIVHQPGFKITRRQATYFVRLWGYGYLMHQGMAAAPISTLNRQISSFYCSHSDAADLFYTETSGTPRAAGQMIDKLASKNLLRRGEADGVATRLSLNIPQSFEPTDPEVEDSFFTDAFDARNDATLVASLLEDVYSYDPERPESMLYNIKKGLRQWARKYPEGLRVLRRESTGEPIGFSAFLPAHPDSEEKFDLAPSLSVHLSRLDVRDEDPIQVATKGDPDCYAVFVRSWQIQLNLWTYETACTFIKDSHQTLQTIREDFPNLSDIYTIAIHPLSENFALTLGFRATKADPNSSLRWLYMPLDRFLALDYEDILLNIDYNHRYG</sequence>
<name>A0ABS5Y621_9CYAN</name>
<accession>A0ABS5Y621</accession>